<keyword evidence="4" id="KW-1185">Reference proteome</keyword>
<dbReference type="Gramene" id="AUR62027271-RA">
    <property type="protein sequence ID" value="AUR62027271-RA:cds"/>
    <property type="gene ID" value="AUR62027271"/>
</dbReference>
<reference evidence="3" key="1">
    <citation type="journal article" date="2017" name="Nature">
        <title>The genome of Chenopodium quinoa.</title>
        <authorList>
            <person name="Jarvis D.E."/>
            <person name="Ho Y.S."/>
            <person name="Lightfoot D.J."/>
            <person name="Schmoeckel S.M."/>
            <person name="Li B."/>
            <person name="Borm T.J.A."/>
            <person name="Ohyanagi H."/>
            <person name="Mineta K."/>
            <person name="Michell C.T."/>
            <person name="Saber N."/>
            <person name="Kharbatia N.M."/>
            <person name="Rupper R.R."/>
            <person name="Sharp A.R."/>
            <person name="Dally N."/>
            <person name="Boughton B.A."/>
            <person name="Woo Y.H."/>
            <person name="Gao G."/>
            <person name="Schijlen E.G.W.M."/>
            <person name="Guo X."/>
            <person name="Momin A.A."/>
            <person name="Negrao S."/>
            <person name="Al-Babili S."/>
            <person name="Gehring C."/>
            <person name="Roessner U."/>
            <person name="Jung C."/>
            <person name="Murphy K."/>
            <person name="Arold S.T."/>
            <person name="Gojobori T."/>
            <person name="van der Linden C.G."/>
            <person name="van Loo E.N."/>
            <person name="Jellen E.N."/>
            <person name="Maughan P.J."/>
            <person name="Tester M."/>
        </authorList>
    </citation>
    <scope>NUCLEOTIDE SEQUENCE [LARGE SCALE GENOMIC DNA]</scope>
    <source>
        <strain evidence="3">cv. PI 614886</strain>
    </source>
</reference>
<name>A0A803MCS8_CHEQI</name>
<evidence type="ECO:0000256" key="1">
    <source>
        <dbReference type="SAM" id="MobiDB-lite"/>
    </source>
</evidence>
<dbReference type="EnsemblPlants" id="AUR62027271-RA">
    <property type="protein sequence ID" value="AUR62027271-RA:cds"/>
    <property type="gene ID" value="AUR62027271"/>
</dbReference>
<feature type="signal peptide" evidence="2">
    <location>
        <begin position="1"/>
        <end position="27"/>
    </location>
</feature>
<feature type="region of interest" description="Disordered" evidence="1">
    <location>
        <begin position="233"/>
        <end position="302"/>
    </location>
</feature>
<evidence type="ECO:0000313" key="4">
    <source>
        <dbReference type="Proteomes" id="UP000596660"/>
    </source>
</evidence>
<evidence type="ECO:0000313" key="3">
    <source>
        <dbReference type="EnsemblPlants" id="AUR62027271-RA:cds"/>
    </source>
</evidence>
<sequence length="327" mass="35592">MKKGREMGMMVGIVLLMSMQLYVPSLAQKECWQNIRTCLNDVETWDEFQEECCKIVFEEINSEKECFCSVKPNLDRNVSIAGAVSKILTVCDIASFDTICSDSDSSPITPDPPSTPDSITPAPQPSPPLEFEAVCWREIDHCIDRSHNRSELEPTLNPSSPAFNLTEFLCCPLMQQTARIDKECFCTIKPFLEENPDQITNTTLVMSACNIVTSITSLNNFCQGSSNPTTKALSLSNGISPTESPVSPPTGVPTPSSPVENLFPPTPGPPIPTELLFPPTPEQPATDNDTGNGSGDENDDSNAKKIGYPMVLVSSSALLLIWAILLS</sequence>
<feature type="region of interest" description="Disordered" evidence="1">
    <location>
        <begin position="102"/>
        <end position="126"/>
    </location>
</feature>
<evidence type="ECO:0008006" key="5">
    <source>
        <dbReference type="Google" id="ProtNLM"/>
    </source>
</evidence>
<reference evidence="3" key="2">
    <citation type="submission" date="2021-03" db="UniProtKB">
        <authorList>
            <consortium name="EnsemblPlants"/>
        </authorList>
    </citation>
    <scope>IDENTIFICATION</scope>
</reference>
<dbReference type="OMA" id="RIDKECF"/>
<organism evidence="3 4">
    <name type="scientific">Chenopodium quinoa</name>
    <name type="common">Quinoa</name>
    <dbReference type="NCBI Taxonomy" id="63459"/>
    <lineage>
        <taxon>Eukaryota</taxon>
        <taxon>Viridiplantae</taxon>
        <taxon>Streptophyta</taxon>
        <taxon>Embryophyta</taxon>
        <taxon>Tracheophyta</taxon>
        <taxon>Spermatophyta</taxon>
        <taxon>Magnoliopsida</taxon>
        <taxon>eudicotyledons</taxon>
        <taxon>Gunneridae</taxon>
        <taxon>Pentapetalae</taxon>
        <taxon>Caryophyllales</taxon>
        <taxon>Chenopodiaceae</taxon>
        <taxon>Chenopodioideae</taxon>
        <taxon>Atripliceae</taxon>
        <taxon>Chenopodium</taxon>
    </lineage>
</organism>
<dbReference type="AlphaFoldDB" id="A0A803MCS8"/>
<evidence type="ECO:0000256" key="2">
    <source>
        <dbReference type="SAM" id="SignalP"/>
    </source>
</evidence>
<feature type="chain" id="PRO_5031158286" description="Bifunctional inhibitor/plant lipid transfer protein/seed storage helical domain-containing protein" evidence="2">
    <location>
        <begin position="28"/>
        <end position="327"/>
    </location>
</feature>
<dbReference type="Proteomes" id="UP000596660">
    <property type="component" value="Unplaced"/>
</dbReference>
<feature type="compositionally biased region" description="Pro residues" evidence="1">
    <location>
        <begin position="246"/>
        <end position="256"/>
    </location>
</feature>
<feature type="compositionally biased region" description="Pro residues" evidence="1">
    <location>
        <begin position="264"/>
        <end position="282"/>
    </location>
</feature>
<proteinExistence type="predicted"/>
<protein>
    <recommendedName>
        <fullName evidence="5">Bifunctional inhibitor/plant lipid transfer protein/seed storage helical domain-containing protein</fullName>
    </recommendedName>
</protein>
<keyword evidence="2" id="KW-0732">Signal</keyword>
<accession>A0A803MCS8</accession>